<name>A0A830GPR1_9EURY</name>
<dbReference type="RefSeq" id="WP_188999876.1">
    <property type="nucleotide sequence ID" value="NZ_BMOU01000005.1"/>
</dbReference>
<dbReference type="Gene3D" id="2.60.40.790">
    <property type="match status" value="1"/>
</dbReference>
<keyword evidence="5" id="KW-1185">Reference proteome</keyword>
<dbReference type="AlphaFoldDB" id="A0A830GPR1"/>
<dbReference type="Proteomes" id="UP000605784">
    <property type="component" value="Unassembled WGS sequence"/>
</dbReference>
<dbReference type="EMBL" id="BMOU01000005">
    <property type="protein sequence ID" value="GGN99262.1"/>
    <property type="molecule type" value="Genomic_DNA"/>
</dbReference>
<accession>A0A830GPR1</accession>
<reference evidence="4" key="1">
    <citation type="journal article" date="2014" name="Int. J. Syst. Evol. Microbiol.">
        <title>Complete genome sequence of Corynebacterium casei LMG S-19264T (=DSM 44701T), isolated from a smear-ripened cheese.</title>
        <authorList>
            <consortium name="US DOE Joint Genome Institute (JGI-PGF)"/>
            <person name="Walter F."/>
            <person name="Albersmeier A."/>
            <person name="Kalinowski J."/>
            <person name="Ruckert C."/>
        </authorList>
    </citation>
    <scope>NUCLEOTIDE SEQUENCE</scope>
    <source>
        <strain evidence="4">JCM 17820</strain>
    </source>
</reference>
<dbReference type="PANTHER" id="PTHR45640:SF26">
    <property type="entry name" value="RE23625P"/>
    <property type="match status" value="1"/>
</dbReference>
<dbReference type="GO" id="GO:0042026">
    <property type="term" value="P:protein refolding"/>
    <property type="evidence" value="ECO:0007669"/>
    <property type="project" value="TreeGrafter"/>
</dbReference>
<dbReference type="GO" id="GO:0005737">
    <property type="term" value="C:cytoplasm"/>
    <property type="evidence" value="ECO:0007669"/>
    <property type="project" value="TreeGrafter"/>
</dbReference>
<dbReference type="Pfam" id="PF00011">
    <property type="entry name" value="HSP20"/>
    <property type="match status" value="1"/>
</dbReference>
<feature type="domain" description="SHSP" evidence="3">
    <location>
        <begin position="1"/>
        <end position="101"/>
    </location>
</feature>
<gene>
    <name evidence="4" type="ORF">GCM10009030_30590</name>
</gene>
<dbReference type="InterPro" id="IPR001436">
    <property type="entry name" value="Alpha-crystallin/sHSP_animal"/>
</dbReference>
<organism evidence="4 5">
    <name type="scientific">Haloarcula pellucida</name>
    <dbReference type="NCBI Taxonomy" id="1427151"/>
    <lineage>
        <taxon>Archaea</taxon>
        <taxon>Methanobacteriati</taxon>
        <taxon>Methanobacteriota</taxon>
        <taxon>Stenosarchaea group</taxon>
        <taxon>Halobacteria</taxon>
        <taxon>Halobacteriales</taxon>
        <taxon>Haloarculaceae</taxon>
        <taxon>Haloarcula</taxon>
    </lineage>
</organism>
<evidence type="ECO:0000313" key="4">
    <source>
        <dbReference type="EMBL" id="GGN99262.1"/>
    </source>
</evidence>
<dbReference type="SUPFAM" id="SSF49764">
    <property type="entry name" value="HSP20-like chaperones"/>
    <property type="match status" value="1"/>
</dbReference>
<dbReference type="GO" id="GO:0051082">
    <property type="term" value="F:unfolded protein binding"/>
    <property type="evidence" value="ECO:0007669"/>
    <property type="project" value="TreeGrafter"/>
</dbReference>
<dbReference type="CDD" id="cd06464">
    <property type="entry name" value="ACD_sHsps-like"/>
    <property type="match status" value="1"/>
</dbReference>
<dbReference type="InterPro" id="IPR008978">
    <property type="entry name" value="HSP20-like_chaperone"/>
</dbReference>
<evidence type="ECO:0000259" key="3">
    <source>
        <dbReference type="PROSITE" id="PS01031"/>
    </source>
</evidence>
<protein>
    <recommendedName>
        <fullName evidence="3">SHSP domain-containing protein</fullName>
    </recommendedName>
</protein>
<sequence length="101" mass="11774">MVTHHPAKGVELYREDDAFVVLVELSGFDREDVDLRWHDRHLHVEAERHDPGERSRVFHRSIGLPRSIREADITATIEDGVLEVTLPLDDREREGRRIDIT</sequence>
<dbReference type="PROSITE" id="PS01031">
    <property type="entry name" value="SHSP"/>
    <property type="match status" value="1"/>
</dbReference>
<comment type="similarity">
    <text evidence="1 2">Belongs to the small heat shock protein (HSP20) family.</text>
</comment>
<evidence type="ECO:0000256" key="1">
    <source>
        <dbReference type="PROSITE-ProRule" id="PRU00285"/>
    </source>
</evidence>
<reference evidence="4" key="2">
    <citation type="submission" date="2020-09" db="EMBL/GenBank/DDBJ databases">
        <authorList>
            <person name="Sun Q."/>
            <person name="Ohkuma M."/>
        </authorList>
    </citation>
    <scope>NUCLEOTIDE SEQUENCE</scope>
    <source>
        <strain evidence="4">JCM 17820</strain>
    </source>
</reference>
<dbReference type="PANTHER" id="PTHR45640">
    <property type="entry name" value="HEAT SHOCK PROTEIN HSP-12.2-RELATED"/>
    <property type="match status" value="1"/>
</dbReference>
<evidence type="ECO:0000313" key="5">
    <source>
        <dbReference type="Proteomes" id="UP000605784"/>
    </source>
</evidence>
<comment type="caution">
    <text evidence="4">The sequence shown here is derived from an EMBL/GenBank/DDBJ whole genome shotgun (WGS) entry which is preliminary data.</text>
</comment>
<dbReference type="GO" id="GO:0009408">
    <property type="term" value="P:response to heat"/>
    <property type="evidence" value="ECO:0007669"/>
    <property type="project" value="TreeGrafter"/>
</dbReference>
<evidence type="ECO:0000256" key="2">
    <source>
        <dbReference type="RuleBase" id="RU003616"/>
    </source>
</evidence>
<dbReference type="InterPro" id="IPR002068">
    <property type="entry name" value="A-crystallin/Hsp20_dom"/>
</dbReference>
<proteinExistence type="inferred from homology"/>